<dbReference type="PANTHER" id="PTHR30619:SF1">
    <property type="entry name" value="RECOMBINATION PROTEIN 2"/>
    <property type="match status" value="1"/>
</dbReference>
<dbReference type="PANTHER" id="PTHR30619">
    <property type="entry name" value="DNA INTERNALIZATION/COMPETENCE PROTEIN COMEC/REC2"/>
    <property type="match status" value="1"/>
</dbReference>
<proteinExistence type="predicted"/>
<dbReference type="Proteomes" id="UP000199161">
    <property type="component" value="Unassembled WGS sequence"/>
</dbReference>
<organism evidence="3 4">
    <name type="scientific">Natronobacterium haloterrestre</name>
    <name type="common">Halobiforma haloterrestris</name>
    <dbReference type="NCBI Taxonomy" id="148448"/>
    <lineage>
        <taxon>Archaea</taxon>
        <taxon>Methanobacteriati</taxon>
        <taxon>Methanobacteriota</taxon>
        <taxon>Stenosarchaea group</taxon>
        <taxon>Halobacteria</taxon>
        <taxon>Halobacteriales</taxon>
        <taxon>Natrialbaceae</taxon>
        <taxon>Natronobacterium</taxon>
    </lineage>
</organism>
<dbReference type="InterPro" id="IPR052159">
    <property type="entry name" value="Competence_DNA_uptake"/>
</dbReference>
<dbReference type="AlphaFoldDB" id="A0A1I1HJT1"/>
<sequence>MAKKTNHVLDIRVWDVEHGSAAYMSAGNRDVVIDCGANTGENEWSPLRWINDSRFGVNKIDYLIISHPHHDHIEDLDVMEELGLAPSILQRPKSATELVEEGLEEARENNHEDYIEDAEYYLNTLDEYDGDVETPPSDPSWAIDERTVGRTRADGGIPSDGVTFHNFGTSDASLGSSRFKKLNNLSKVSVVNSYGFQYVTMGDIMSQGIDELKDNSTAMAAIEDSEVLVAPHHGRDSSYDEDLVDHINPDLVVFSDEGDPQNPATEEYRSHASGVEVKHEDTGNTDIRYVITTRNDGRIRIKASNPDDWEVSVSGRDYSSRKASTKRYERMT</sequence>
<feature type="region of interest" description="Disordered" evidence="1">
    <location>
        <begin position="255"/>
        <end position="280"/>
    </location>
</feature>
<dbReference type="OrthoDB" id="350317at2157"/>
<protein>
    <submittedName>
        <fullName evidence="3">Competence protein ComEC</fullName>
    </submittedName>
</protein>
<keyword evidence="4" id="KW-1185">Reference proteome</keyword>
<dbReference type="SUPFAM" id="SSF56281">
    <property type="entry name" value="Metallo-hydrolase/oxidoreductase"/>
    <property type="match status" value="1"/>
</dbReference>
<name>A0A1I1HJT1_NATHA</name>
<dbReference type="Gene3D" id="3.60.15.10">
    <property type="entry name" value="Ribonuclease Z/Hydroxyacylglutathione hydrolase-like"/>
    <property type="match status" value="1"/>
</dbReference>
<feature type="domain" description="Metallo-beta-lactamase" evidence="2">
    <location>
        <begin position="18"/>
        <end position="101"/>
    </location>
</feature>
<reference evidence="4" key="1">
    <citation type="submission" date="2016-10" db="EMBL/GenBank/DDBJ databases">
        <authorList>
            <person name="Varghese N."/>
            <person name="Submissions S."/>
        </authorList>
    </citation>
    <scope>NUCLEOTIDE SEQUENCE [LARGE SCALE GENOMIC DNA]</scope>
    <source>
        <strain evidence="4">DSM 13078</strain>
    </source>
</reference>
<evidence type="ECO:0000313" key="3">
    <source>
        <dbReference type="EMBL" id="SFC24015.1"/>
    </source>
</evidence>
<dbReference type="EMBL" id="FOKW01000006">
    <property type="protein sequence ID" value="SFC24015.1"/>
    <property type="molecule type" value="Genomic_DNA"/>
</dbReference>
<evidence type="ECO:0000256" key="1">
    <source>
        <dbReference type="SAM" id="MobiDB-lite"/>
    </source>
</evidence>
<dbReference type="InterPro" id="IPR036866">
    <property type="entry name" value="RibonucZ/Hydroxyglut_hydro"/>
</dbReference>
<dbReference type="InterPro" id="IPR001279">
    <property type="entry name" value="Metallo-B-lactamas"/>
</dbReference>
<evidence type="ECO:0000259" key="2">
    <source>
        <dbReference type="Pfam" id="PF00753"/>
    </source>
</evidence>
<dbReference type="Pfam" id="PF00753">
    <property type="entry name" value="Lactamase_B"/>
    <property type="match status" value="1"/>
</dbReference>
<accession>A0A1I1HJT1</accession>
<gene>
    <name evidence="3" type="ORF">SAMN05444422_10615</name>
</gene>
<feature type="compositionally biased region" description="Basic and acidic residues" evidence="1">
    <location>
        <begin position="266"/>
        <end position="280"/>
    </location>
</feature>
<feature type="region of interest" description="Disordered" evidence="1">
    <location>
        <begin position="308"/>
        <end position="332"/>
    </location>
</feature>
<dbReference type="RefSeq" id="WP_143095833.1">
    <property type="nucleotide sequence ID" value="NZ_FOKW01000006.1"/>
</dbReference>
<evidence type="ECO:0000313" key="4">
    <source>
        <dbReference type="Proteomes" id="UP000199161"/>
    </source>
</evidence>